<dbReference type="GO" id="GO:0009425">
    <property type="term" value="C:bacterial-type flagellum basal body"/>
    <property type="evidence" value="ECO:0007669"/>
    <property type="project" value="UniProtKB-SubCell"/>
</dbReference>
<gene>
    <name evidence="9" type="ORF">ABR69_09510</name>
</gene>
<evidence type="ECO:0000256" key="3">
    <source>
        <dbReference type="ARBA" id="ARBA00022475"/>
    </source>
</evidence>
<keyword evidence="9" id="KW-0966">Cell projection</keyword>
<evidence type="ECO:0000313" key="10">
    <source>
        <dbReference type="Proteomes" id="UP000051934"/>
    </source>
</evidence>
<dbReference type="InterPro" id="IPR051469">
    <property type="entry name" value="FliN/MopA/SpaO"/>
</dbReference>
<evidence type="ECO:0000256" key="5">
    <source>
        <dbReference type="ARBA" id="ARBA00022779"/>
    </source>
</evidence>
<evidence type="ECO:0000256" key="4">
    <source>
        <dbReference type="ARBA" id="ARBA00022500"/>
    </source>
</evidence>
<dbReference type="InterPro" id="IPR001172">
    <property type="entry name" value="FliN_T3SS_HrcQb"/>
</dbReference>
<evidence type="ECO:0000256" key="1">
    <source>
        <dbReference type="ARBA" id="ARBA00009226"/>
    </source>
</evidence>
<dbReference type="PANTHER" id="PTHR43484">
    <property type="match status" value="1"/>
</dbReference>
<dbReference type="Proteomes" id="UP000051934">
    <property type="component" value="Unassembled WGS sequence"/>
</dbReference>
<evidence type="ECO:0000256" key="6">
    <source>
        <dbReference type="ARBA" id="ARBA00023136"/>
    </source>
</evidence>
<comment type="subcellular location">
    <subcellularLocation>
        <location evidence="7">Cell membrane</location>
        <topology evidence="7">Peripheral membrane protein</topology>
        <orientation evidence="7">Cytoplasmic side</orientation>
    </subcellularLocation>
    <subcellularLocation>
        <location evidence="7">Bacterial flagellum basal body</location>
    </subcellularLocation>
</comment>
<keyword evidence="5 7" id="KW-0283">Flagellar rotation</keyword>
<comment type="similarity">
    <text evidence="1 7">Belongs to the FliN/MopA/SpaO family.</text>
</comment>
<dbReference type="GO" id="GO:0071973">
    <property type="term" value="P:bacterial-type flagellum-dependent cell motility"/>
    <property type="evidence" value="ECO:0007669"/>
    <property type="project" value="UniProtKB-UniRule"/>
</dbReference>
<keyword evidence="7" id="KW-0975">Bacterial flagellum</keyword>
<keyword evidence="6 7" id="KW-0472">Membrane</keyword>
<evidence type="ECO:0000256" key="7">
    <source>
        <dbReference type="RuleBase" id="RU362074"/>
    </source>
</evidence>
<feature type="domain" description="Flagellar motor switch protein FliN-like C-terminal" evidence="8">
    <location>
        <begin position="20"/>
        <end position="89"/>
    </location>
</feature>
<reference evidence="9 10" key="1">
    <citation type="submission" date="2015-10" db="EMBL/GenBank/DDBJ databases">
        <title>Metagenome-Assembled Genomes uncover a global brackish microbiome.</title>
        <authorList>
            <person name="Hugerth L.W."/>
            <person name="Larsson J."/>
            <person name="Alneberg J."/>
            <person name="Lindh M.V."/>
            <person name="Legrand C."/>
            <person name="Pinhassi J."/>
            <person name="Andersson A.F."/>
        </authorList>
    </citation>
    <scope>NUCLEOTIDE SEQUENCE [LARGE SCALE GENOMIC DNA]</scope>
    <source>
        <strain evidence="9">BACL4 MAG-120507-bin80</strain>
    </source>
</reference>
<comment type="function">
    <text evidence="7">FliN is one of three proteins (FliG, FliN, FliM) that form the rotor-mounted switch complex (C ring), located at the base of the basal body. This complex interacts with the CheY and CheZ chemotaxis proteins, in addition to contacting components of the motor that determine the direction of flagellar rotation.</text>
</comment>
<evidence type="ECO:0000259" key="8">
    <source>
        <dbReference type="Pfam" id="PF01052"/>
    </source>
</evidence>
<name>A0A0R2S5F7_9GAMM</name>
<dbReference type="PRINTS" id="PR00956">
    <property type="entry name" value="FLGMOTORFLIN"/>
</dbReference>
<evidence type="ECO:0000256" key="2">
    <source>
        <dbReference type="ARBA" id="ARBA00021897"/>
    </source>
</evidence>
<dbReference type="Pfam" id="PF01052">
    <property type="entry name" value="FliMN_C"/>
    <property type="match status" value="1"/>
</dbReference>
<dbReference type="SUPFAM" id="SSF101801">
    <property type="entry name" value="Surface presentation of antigens (SPOA)"/>
    <property type="match status" value="1"/>
</dbReference>
<protein>
    <recommendedName>
        <fullName evidence="2 7">Flagellar motor switch protein FliN</fullName>
    </recommendedName>
</protein>
<dbReference type="GO" id="GO:0005886">
    <property type="term" value="C:plasma membrane"/>
    <property type="evidence" value="ECO:0007669"/>
    <property type="project" value="UniProtKB-SubCell"/>
</dbReference>
<keyword evidence="4 7" id="KW-0145">Chemotaxis</keyword>
<evidence type="ECO:0000313" key="9">
    <source>
        <dbReference type="EMBL" id="KRO68507.1"/>
    </source>
</evidence>
<comment type="caution">
    <text evidence="9">The sequence shown here is derived from an EMBL/GenBank/DDBJ whole genome shotgun (WGS) entry which is preliminary data.</text>
</comment>
<dbReference type="EMBL" id="LIBB01000521">
    <property type="protein sequence ID" value="KRO68507.1"/>
    <property type="molecule type" value="Genomic_DNA"/>
</dbReference>
<dbReference type="InterPro" id="IPR012826">
    <property type="entry name" value="FliN"/>
</dbReference>
<dbReference type="Gene3D" id="2.30.330.10">
    <property type="entry name" value="SpoA-like"/>
    <property type="match status" value="1"/>
</dbReference>
<keyword evidence="9" id="KW-0282">Flagellum</keyword>
<dbReference type="PANTHER" id="PTHR43484:SF1">
    <property type="entry name" value="FLAGELLAR MOTOR SWITCH PROTEIN FLIN"/>
    <property type="match status" value="1"/>
</dbReference>
<keyword evidence="9" id="KW-0969">Cilium</keyword>
<sequence>MTNSADINEGKGVNVSQGLLGNIPVSISVELGRTKLKIGELMALNQGSVVALDSLAGEPLDLRVNDTLVAKGEIVLIDQHYGIKLTQIVPSADRV</sequence>
<dbReference type="GO" id="GO:0003774">
    <property type="term" value="F:cytoskeletal motor activity"/>
    <property type="evidence" value="ECO:0007669"/>
    <property type="project" value="UniProtKB-UniRule"/>
</dbReference>
<dbReference type="GO" id="GO:0006935">
    <property type="term" value="P:chemotaxis"/>
    <property type="evidence" value="ECO:0007669"/>
    <property type="project" value="UniProtKB-KW"/>
</dbReference>
<accession>A0A0R2S5F7</accession>
<proteinExistence type="inferred from homology"/>
<dbReference type="InterPro" id="IPR036429">
    <property type="entry name" value="SpoA-like_sf"/>
</dbReference>
<organism evidence="9 10">
    <name type="scientific">OM182 bacterium BACL3 MAG-120507-bin80</name>
    <dbReference type="NCBI Taxonomy" id="1655577"/>
    <lineage>
        <taxon>Bacteria</taxon>
        <taxon>Pseudomonadati</taxon>
        <taxon>Pseudomonadota</taxon>
        <taxon>Gammaproteobacteria</taxon>
        <taxon>OMG group</taxon>
        <taxon>OM182 clade</taxon>
    </lineage>
</organism>
<dbReference type="AlphaFoldDB" id="A0A0R2S5F7"/>
<keyword evidence="3 7" id="KW-1003">Cell membrane</keyword>
<dbReference type="NCBIfam" id="TIGR02480">
    <property type="entry name" value="fliN"/>
    <property type="match status" value="1"/>
</dbReference>
<dbReference type="InterPro" id="IPR001543">
    <property type="entry name" value="FliN-like_C"/>
</dbReference>